<organism evidence="1 2">
    <name type="scientific">Araneus ventricosus</name>
    <name type="common">Orbweaver spider</name>
    <name type="synonym">Epeira ventricosa</name>
    <dbReference type="NCBI Taxonomy" id="182803"/>
    <lineage>
        <taxon>Eukaryota</taxon>
        <taxon>Metazoa</taxon>
        <taxon>Ecdysozoa</taxon>
        <taxon>Arthropoda</taxon>
        <taxon>Chelicerata</taxon>
        <taxon>Arachnida</taxon>
        <taxon>Araneae</taxon>
        <taxon>Araneomorphae</taxon>
        <taxon>Entelegynae</taxon>
        <taxon>Araneoidea</taxon>
        <taxon>Araneidae</taxon>
        <taxon>Araneus</taxon>
    </lineage>
</organism>
<dbReference type="EMBL" id="BGPR01003508">
    <property type="protein sequence ID" value="GBM89044.1"/>
    <property type="molecule type" value="Genomic_DNA"/>
</dbReference>
<comment type="caution">
    <text evidence="1">The sequence shown here is derived from an EMBL/GenBank/DDBJ whole genome shotgun (WGS) entry which is preliminary data.</text>
</comment>
<evidence type="ECO:0000313" key="1">
    <source>
        <dbReference type="EMBL" id="GBM89044.1"/>
    </source>
</evidence>
<gene>
    <name evidence="1" type="ORF">AVEN_38183_1</name>
</gene>
<reference evidence="1 2" key="1">
    <citation type="journal article" date="2019" name="Sci. Rep.">
        <title>Orb-weaving spider Araneus ventricosus genome elucidates the spidroin gene catalogue.</title>
        <authorList>
            <person name="Kono N."/>
            <person name="Nakamura H."/>
            <person name="Ohtoshi R."/>
            <person name="Moran D.A.P."/>
            <person name="Shinohara A."/>
            <person name="Yoshida Y."/>
            <person name="Fujiwara M."/>
            <person name="Mori M."/>
            <person name="Tomita M."/>
            <person name="Arakawa K."/>
        </authorList>
    </citation>
    <scope>NUCLEOTIDE SEQUENCE [LARGE SCALE GENOMIC DNA]</scope>
</reference>
<sequence length="123" mass="13804">MLLIDSSDPVTNRKLLPVSPGYCVDSNLNPSVEMILFVTPGHFYRISLKRIHQILSQTPDVLSKRVYTDKYPPDTFPKTEVVVPTDHQSFAPTLIKTSLLSPLTFHYAATNVKLSVLRGVSFM</sequence>
<protein>
    <submittedName>
        <fullName evidence="1">Uncharacterized protein</fullName>
    </submittedName>
</protein>
<keyword evidence="2" id="KW-1185">Reference proteome</keyword>
<dbReference type="Proteomes" id="UP000499080">
    <property type="component" value="Unassembled WGS sequence"/>
</dbReference>
<dbReference type="AlphaFoldDB" id="A0A4Y2JGF7"/>
<name>A0A4Y2JGF7_ARAVE</name>
<evidence type="ECO:0000313" key="2">
    <source>
        <dbReference type="Proteomes" id="UP000499080"/>
    </source>
</evidence>
<accession>A0A4Y2JGF7</accession>
<proteinExistence type="predicted"/>